<dbReference type="EMBL" id="JAGGKG010000017">
    <property type="protein sequence ID" value="MBP1906676.1"/>
    <property type="molecule type" value="Genomic_DNA"/>
</dbReference>
<dbReference type="InterPro" id="IPR043136">
    <property type="entry name" value="B30.2/SPRY_sf"/>
</dbReference>
<dbReference type="CDD" id="cd11709">
    <property type="entry name" value="SPRY"/>
    <property type="match status" value="1"/>
</dbReference>
<dbReference type="RefSeq" id="WP_210090270.1">
    <property type="nucleotide sequence ID" value="NZ_JAGGKG010000017.1"/>
</dbReference>
<dbReference type="PROSITE" id="PS50188">
    <property type="entry name" value="B302_SPRY"/>
    <property type="match status" value="1"/>
</dbReference>
<dbReference type="Proteomes" id="UP001519272">
    <property type="component" value="Unassembled WGS sequence"/>
</dbReference>
<gene>
    <name evidence="5" type="ORF">J2Z32_003340</name>
</gene>
<feature type="domain" description="B30.2/SPRY" evidence="4">
    <location>
        <begin position="1"/>
        <end position="161"/>
    </location>
</feature>
<dbReference type="Gene3D" id="2.60.120.260">
    <property type="entry name" value="Galactose-binding domain-like"/>
    <property type="match status" value="1"/>
</dbReference>
<dbReference type="SUPFAM" id="SSF49899">
    <property type="entry name" value="Concanavalin A-like lectins/glucanases"/>
    <property type="match status" value="1"/>
</dbReference>
<dbReference type="PANTHER" id="PTHR13363:SF5">
    <property type="entry name" value="E3 UBIQUITIN-PROTEIN LIGASE RNF123"/>
    <property type="match status" value="1"/>
</dbReference>
<keyword evidence="1" id="KW-0479">Metal-binding</keyword>
<dbReference type="Pfam" id="PF00622">
    <property type="entry name" value="SPRY"/>
    <property type="match status" value="1"/>
</dbReference>
<organism evidence="5 6">
    <name type="scientific">Paenibacillus turicensis</name>
    <dbReference type="NCBI Taxonomy" id="160487"/>
    <lineage>
        <taxon>Bacteria</taxon>
        <taxon>Bacillati</taxon>
        <taxon>Bacillota</taxon>
        <taxon>Bacilli</taxon>
        <taxon>Bacillales</taxon>
        <taxon>Paenibacillaceae</taxon>
        <taxon>Paenibacillus</taxon>
    </lineage>
</organism>
<dbReference type="SUPFAM" id="SSF49785">
    <property type="entry name" value="Galactose-binding domain-like"/>
    <property type="match status" value="1"/>
</dbReference>
<dbReference type="SMART" id="SM00449">
    <property type="entry name" value="SPRY"/>
    <property type="match status" value="1"/>
</dbReference>
<evidence type="ECO:0000256" key="3">
    <source>
        <dbReference type="ARBA" id="ARBA00022833"/>
    </source>
</evidence>
<keyword evidence="2" id="KW-0863">Zinc-finger</keyword>
<dbReference type="InterPro" id="IPR008979">
    <property type="entry name" value="Galactose-bd-like_sf"/>
</dbReference>
<evidence type="ECO:0000259" key="4">
    <source>
        <dbReference type="PROSITE" id="PS50188"/>
    </source>
</evidence>
<dbReference type="InterPro" id="IPR001870">
    <property type="entry name" value="B30.2/SPRY"/>
</dbReference>
<proteinExistence type="predicted"/>
<comment type="caution">
    <text evidence="5">The sequence shown here is derived from an EMBL/GenBank/DDBJ whole genome shotgun (WGS) entry which is preliminary data.</text>
</comment>
<dbReference type="PANTHER" id="PTHR13363">
    <property type="entry name" value="RING FINGER AND SRY DOMAIN-CONTAINING"/>
    <property type="match status" value="1"/>
</dbReference>
<protein>
    <recommendedName>
        <fullName evidence="4">B30.2/SPRY domain-containing protein</fullName>
    </recommendedName>
</protein>
<accession>A0ABS4FVR8</accession>
<sequence length="414" mass="45799">MEIIDVTLSPTDKDSGTTISADRLSVVSVSKSGGIRATHGRTTGKWYWEVRFDSGETATSIGIATNSFSLGSSNTGSNTRTIYGRGYLYPDNIKYSDNSWLIGDIVGVALDLVNYNIEFFVNGRSVGILYALKTLGEVFPYLTSLNNGTKVYTFNFGKTPFKYEIPYGFYSYDGSQRYPNKILLSSNSKTYSITPPIYATETAVPKMTSNTAPSGRAFASSESTIGVSASQAFDRIENGYASPNGLNSIGYLGYDFIDHITIGKYAVRSYGNSLNAMPKDWTFEGSNDGANWTVLDTQINQTWTTVNTDKEYLIELNKVSAYKMYRLNWSINNGGTQIIINELKLFKTTIPKLITLPNQLEQTFITYGIESPINITQLNGVKSIESNSITHESGKTFTHTIDLSKRRVDKIILS</sequence>
<dbReference type="InterPro" id="IPR045129">
    <property type="entry name" value="RNF123/RKP/RSPRY1"/>
</dbReference>
<reference evidence="5 6" key="1">
    <citation type="submission" date="2021-03" db="EMBL/GenBank/DDBJ databases">
        <title>Genomic Encyclopedia of Type Strains, Phase IV (KMG-IV): sequencing the most valuable type-strain genomes for metagenomic binning, comparative biology and taxonomic classification.</title>
        <authorList>
            <person name="Goeker M."/>
        </authorList>
    </citation>
    <scope>NUCLEOTIDE SEQUENCE [LARGE SCALE GENOMIC DNA]</scope>
    <source>
        <strain evidence="5 6">DSM 14349</strain>
    </source>
</reference>
<keyword evidence="6" id="KW-1185">Reference proteome</keyword>
<evidence type="ECO:0000256" key="1">
    <source>
        <dbReference type="ARBA" id="ARBA00022723"/>
    </source>
</evidence>
<dbReference type="Gene3D" id="2.60.120.920">
    <property type="match status" value="1"/>
</dbReference>
<keyword evidence="3" id="KW-0862">Zinc</keyword>
<evidence type="ECO:0000256" key="2">
    <source>
        <dbReference type="ARBA" id="ARBA00022771"/>
    </source>
</evidence>
<evidence type="ECO:0000313" key="5">
    <source>
        <dbReference type="EMBL" id="MBP1906676.1"/>
    </source>
</evidence>
<evidence type="ECO:0000313" key="6">
    <source>
        <dbReference type="Proteomes" id="UP001519272"/>
    </source>
</evidence>
<name>A0ABS4FVR8_9BACL</name>
<dbReference type="InterPro" id="IPR003877">
    <property type="entry name" value="SPRY_dom"/>
</dbReference>
<dbReference type="InterPro" id="IPR013320">
    <property type="entry name" value="ConA-like_dom_sf"/>
</dbReference>